<keyword evidence="2" id="KW-0489">Methyltransferase</keyword>
<dbReference type="EMBL" id="PUHZ01000004">
    <property type="protein sequence ID" value="PQO47548.1"/>
    <property type="molecule type" value="Genomic_DNA"/>
</dbReference>
<dbReference type="Proteomes" id="UP000237819">
    <property type="component" value="Unassembled WGS sequence"/>
</dbReference>
<evidence type="ECO:0000259" key="1">
    <source>
        <dbReference type="Pfam" id="PF04993"/>
    </source>
</evidence>
<dbReference type="Pfam" id="PF04993">
    <property type="entry name" value="TfoX_N"/>
    <property type="match status" value="1"/>
</dbReference>
<comment type="caution">
    <text evidence="2">The sequence shown here is derived from an EMBL/GenBank/DDBJ whole genome shotgun (WGS) entry which is preliminary data.</text>
</comment>
<dbReference type="RefSeq" id="WP_105333809.1">
    <property type="nucleotide sequence ID" value="NZ_PUHZ01000004.1"/>
</dbReference>
<keyword evidence="2" id="KW-0808">Transferase</keyword>
<accession>A0A2S8GT02</accession>
<dbReference type="GO" id="GO:0008168">
    <property type="term" value="F:methyltransferase activity"/>
    <property type="evidence" value="ECO:0007669"/>
    <property type="project" value="UniProtKB-KW"/>
</dbReference>
<gene>
    <name evidence="2" type="ORF">C5Y93_02490</name>
</gene>
<sequence length="109" mass="12368">MPYDEQLAARVRGLLQRKRGVTEKRMFGGLAFLHNGNMIVGVSQNLLIARIGPDAYEDALEEENVREFDFTGRPMRGWVVIDEPGLVQFAAVKDWTDRAFDFVKTLPAK</sequence>
<dbReference type="AlphaFoldDB" id="A0A2S8GT02"/>
<feature type="domain" description="TfoX N-terminal" evidence="1">
    <location>
        <begin position="15"/>
        <end position="102"/>
    </location>
</feature>
<dbReference type="Gene3D" id="3.30.1460.30">
    <property type="entry name" value="YgaC/TfoX-N like chaperone"/>
    <property type="match status" value="1"/>
</dbReference>
<protein>
    <submittedName>
        <fullName evidence="2">RNA methyltransferase</fullName>
    </submittedName>
</protein>
<dbReference type="InterPro" id="IPR007076">
    <property type="entry name" value="TfoX_N"/>
</dbReference>
<name>A0A2S8GT02_9BACT</name>
<reference evidence="2 3" key="1">
    <citation type="submission" date="2018-02" db="EMBL/GenBank/DDBJ databases">
        <title>Comparative genomes isolates from brazilian mangrove.</title>
        <authorList>
            <person name="Araujo J.E."/>
            <person name="Taketani R.G."/>
            <person name="Silva M.C.P."/>
            <person name="Loureco M.V."/>
            <person name="Andreote F.D."/>
        </authorList>
    </citation>
    <scope>NUCLEOTIDE SEQUENCE [LARGE SCALE GENOMIC DNA]</scope>
    <source>
        <strain evidence="2 3">Nap-Phe MGV</strain>
    </source>
</reference>
<evidence type="ECO:0000313" key="3">
    <source>
        <dbReference type="Proteomes" id="UP000237819"/>
    </source>
</evidence>
<proteinExistence type="predicted"/>
<dbReference type="SUPFAM" id="SSF159894">
    <property type="entry name" value="YgaC/TfoX-N like"/>
    <property type="match status" value="1"/>
</dbReference>
<organism evidence="2 3">
    <name type="scientific">Blastopirellula marina</name>
    <dbReference type="NCBI Taxonomy" id="124"/>
    <lineage>
        <taxon>Bacteria</taxon>
        <taxon>Pseudomonadati</taxon>
        <taxon>Planctomycetota</taxon>
        <taxon>Planctomycetia</taxon>
        <taxon>Pirellulales</taxon>
        <taxon>Pirellulaceae</taxon>
        <taxon>Blastopirellula</taxon>
    </lineage>
</organism>
<dbReference type="GO" id="GO:0032259">
    <property type="term" value="P:methylation"/>
    <property type="evidence" value="ECO:0007669"/>
    <property type="project" value="UniProtKB-KW"/>
</dbReference>
<dbReference type="OrthoDB" id="214902at2"/>
<evidence type="ECO:0000313" key="2">
    <source>
        <dbReference type="EMBL" id="PQO47548.1"/>
    </source>
</evidence>